<feature type="compositionally biased region" description="Basic residues" evidence="4">
    <location>
        <begin position="962"/>
        <end position="971"/>
    </location>
</feature>
<sequence>MATIAAVGAPDVKLVNRWSEALDQLASIDLIDLCNEAKIERCRATRDLSSCARSVEHVLTSCGHASLCAECSQRCDMCPICRTSIPSNGTRVQLRLYYKCIEAGLIPKKHDDRFQEKEDNGGHLMADIQRLYSLFDVALKNNLVSLICHYVTDVCMDETAVSSDPVLAFLLDEVVVKDWCKQSLNGIISGLQEIYSLEKEEMKSQLSVLQKFVVHLTGISNVLEVMVSSFKDNFPGQLYDLQHLMENTLKAKQHLEVIIWCARHQFLEKVQSRYLNYVSWTSHVLEKKTAAVERAWPDISDCSIESSRSHGSLLFIEEALSNLGIEQGYGEETEVDITCLRDRKSPLSFRSKIDEANRNEGLASYPFETVRAAADVLFLCGMSDTVVAKRAIFLYYLFDRHWTRPHQEWMHIVDDFAASFGISRHSLLESLAFYLLDDHSDEAIQEASGLLSEIAGPETHPKIVEVLLEHQRPDVALTVLRCIGRDVFFVYPRSEHDRFQVVTSSEAVAAVRVRIESGLLTEAFTYQRMHCSKVKEIASKNGSSLALFSNYKNGNWQYQVEVLVSEICHLCIRRNLVDRMIELPWNSDEEKFLHECLLKHACQDPSSIHGSLLVVFYLQRYRYVEAYQVDRKLQSLEQKFLETASDDAMCRMQPITHWRTGLVDKSIELLPEVQRQQVMAGSTVGWGLSFSQDVQMSPKSDNNVLPNSATELTPSLTKPSVIHQKTSKLFPSGNLLANSPTNFTSMSTKIPLESGSKVPSVVQDRLLASLGSPASRMNSVVDRIPPFNPYTADTSPSSDIFSRDVKRADARRRFQSVGPSLPSSFQPGPQGVGSALKVPPNHHQFWGGHGVKADDLVIHERHITRSTPENDMDLMDTSHNGFSKETSNTLYPKISANQILSARPRRVTSEEANSNTRSFGKEDSPVEELNMKVGLWWRSDESSGDEMDNMRNKLTGASPFSVRRRARFSRR</sequence>
<keyword evidence="2" id="KW-0539">Nucleus</keyword>
<feature type="region of interest" description="Disordered" evidence="4">
    <location>
        <begin position="697"/>
        <end position="720"/>
    </location>
</feature>
<comment type="caution">
    <text evidence="6">The sequence shown here is derived from an EMBL/GenBank/DDBJ whole genome shotgun (WGS) entry which is preliminary data.</text>
</comment>
<feature type="region of interest" description="Disordered" evidence="4">
    <location>
        <begin position="940"/>
        <end position="971"/>
    </location>
</feature>
<dbReference type="Gene3D" id="3.30.40.10">
    <property type="entry name" value="Zinc/RING finger domain, C3HC4 (zinc finger)"/>
    <property type="match status" value="1"/>
</dbReference>
<dbReference type="GO" id="GO:0016567">
    <property type="term" value="P:protein ubiquitination"/>
    <property type="evidence" value="ECO:0007669"/>
    <property type="project" value="InterPro"/>
</dbReference>
<keyword evidence="3" id="KW-0862">Zinc</keyword>
<gene>
    <name evidence="6" type="ORF">M6B38_288540</name>
</gene>
<dbReference type="InterPro" id="IPR044718">
    <property type="entry name" value="HOS1"/>
</dbReference>
<comment type="subcellular location">
    <subcellularLocation>
        <location evidence="1">Nucleus</location>
    </subcellularLocation>
</comment>
<protein>
    <submittedName>
        <fullName evidence="6">E3 ubiquitin-protein ligase HOS1</fullName>
    </submittedName>
</protein>
<dbReference type="GO" id="GO:0004842">
    <property type="term" value="F:ubiquitin-protein transferase activity"/>
    <property type="evidence" value="ECO:0007669"/>
    <property type="project" value="InterPro"/>
</dbReference>
<dbReference type="GO" id="GO:0005634">
    <property type="term" value="C:nucleus"/>
    <property type="evidence" value="ECO:0007669"/>
    <property type="project" value="UniProtKB-SubCell"/>
</dbReference>
<dbReference type="InterPro" id="IPR013083">
    <property type="entry name" value="Znf_RING/FYVE/PHD"/>
</dbReference>
<evidence type="ECO:0000256" key="4">
    <source>
        <dbReference type="SAM" id="MobiDB-lite"/>
    </source>
</evidence>
<feature type="domain" description="RING-type" evidence="5">
    <location>
        <begin position="51"/>
        <end position="82"/>
    </location>
</feature>
<evidence type="ECO:0000313" key="7">
    <source>
        <dbReference type="Proteomes" id="UP001140949"/>
    </source>
</evidence>
<evidence type="ECO:0000256" key="2">
    <source>
        <dbReference type="ARBA" id="ARBA00023242"/>
    </source>
</evidence>
<organism evidence="6 7">
    <name type="scientific">Iris pallida</name>
    <name type="common">Sweet iris</name>
    <dbReference type="NCBI Taxonomy" id="29817"/>
    <lineage>
        <taxon>Eukaryota</taxon>
        <taxon>Viridiplantae</taxon>
        <taxon>Streptophyta</taxon>
        <taxon>Embryophyta</taxon>
        <taxon>Tracheophyta</taxon>
        <taxon>Spermatophyta</taxon>
        <taxon>Magnoliopsida</taxon>
        <taxon>Liliopsida</taxon>
        <taxon>Asparagales</taxon>
        <taxon>Iridaceae</taxon>
        <taxon>Iridoideae</taxon>
        <taxon>Irideae</taxon>
        <taxon>Iris</taxon>
    </lineage>
</organism>
<dbReference type="PANTHER" id="PTHR47358:SF2">
    <property type="entry name" value="E3 UBIQUITIN-PROTEIN LIGASE HOS1"/>
    <property type="match status" value="1"/>
</dbReference>
<dbReference type="AlphaFoldDB" id="A0AAX6HW29"/>
<dbReference type="InterPro" id="IPR001841">
    <property type="entry name" value="Znf_RING"/>
</dbReference>
<keyword evidence="3" id="KW-0863">Zinc-finger</keyword>
<evidence type="ECO:0000259" key="5">
    <source>
        <dbReference type="PROSITE" id="PS50089"/>
    </source>
</evidence>
<dbReference type="Pfam" id="PF13934">
    <property type="entry name" value="ELYS"/>
    <property type="match status" value="1"/>
</dbReference>
<name>A0AAX6HW29_IRIPA</name>
<dbReference type="GO" id="GO:0008270">
    <property type="term" value="F:zinc ion binding"/>
    <property type="evidence" value="ECO:0007669"/>
    <property type="project" value="UniProtKB-KW"/>
</dbReference>
<evidence type="ECO:0000256" key="1">
    <source>
        <dbReference type="ARBA" id="ARBA00004123"/>
    </source>
</evidence>
<dbReference type="PROSITE" id="PS50089">
    <property type="entry name" value="ZF_RING_2"/>
    <property type="match status" value="1"/>
</dbReference>
<dbReference type="EMBL" id="JANAVB010006390">
    <property type="protein sequence ID" value="KAJ6845260.1"/>
    <property type="molecule type" value="Genomic_DNA"/>
</dbReference>
<proteinExistence type="predicted"/>
<accession>A0AAX6HW29</accession>
<reference evidence="6" key="2">
    <citation type="submission" date="2023-04" db="EMBL/GenBank/DDBJ databases">
        <authorList>
            <person name="Bruccoleri R.E."/>
            <person name="Oakeley E.J."/>
            <person name="Faust A.-M."/>
            <person name="Dessus-Babus S."/>
            <person name="Altorfer M."/>
            <person name="Burckhardt D."/>
            <person name="Oertli M."/>
            <person name="Naumann U."/>
            <person name="Petersen F."/>
            <person name="Wong J."/>
        </authorList>
    </citation>
    <scope>NUCLEOTIDE SEQUENCE</scope>
    <source>
        <strain evidence="6">GSM-AAB239-AS_SAM_17_03QT</strain>
        <tissue evidence="6">Leaf</tissue>
    </source>
</reference>
<feature type="region of interest" description="Disordered" evidence="4">
    <location>
        <begin position="904"/>
        <end position="925"/>
    </location>
</feature>
<evidence type="ECO:0000313" key="6">
    <source>
        <dbReference type="EMBL" id="KAJ6845260.1"/>
    </source>
</evidence>
<keyword evidence="3" id="KW-0479">Metal-binding</keyword>
<evidence type="ECO:0000256" key="3">
    <source>
        <dbReference type="PROSITE-ProRule" id="PRU00175"/>
    </source>
</evidence>
<keyword evidence="7" id="KW-1185">Reference proteome</keyword>
<dbReference type="PANTHER" id="PTHR47358">
    <property type="entry name" value="E3 UBIQUITIN-PROTEIN LIGASE HOS1"/>
    <property type="match status" value="1"/>
</dbReference>
<dbReference type="Proteomes" id="UP001140949">
    <property type="component" value="Unassembled WGS sequence"/>
</dbReference>
<dbReference type="InterPro" id="IPR025151">
    <property type="entry name" value="ELYS_dom"/>
</dbReference>
<reference evidence="6" key="1">
    <citation type="journal article" date="2023" name="GigaByte">
        <title>Genome assembly of the bearded iris, Iris pallida Lam.</title>
        <authorList>
            <person name="Bruccoleri R.E."/>
            <person name="Oakeley E.J."/>
            <person name="Faust A.M.E."/>
            <person name="Altorfer M."/>
            <person name="Dessus-Babus S."/>
            <person name="Burckhardt D."/>
            <person name="Oertli M."/>
            <person name="Naumann U."/>
            <person name="Petersen F."/>
            <person name="Wong J."/>
        </authorList>
    </citation>
    <scope>NUCLEOTIDE SEQUENCE</scope>
    <source>
        <strain evidence="6">GSM-AAB239-AS_SAM_17_03QT</strain>
    </source>
</reference>